<keyword evidence="2" id="KW-1185">Reference proteome</keyword>
<sequence length="168" mass="20088">MKLLQIFVDKIKEIKENKSDNDSDDFFADIQTTDDEQLSPIEVYKRKEEENEIENIEKDGSLKRTISDGLINDNEHQQKKGTFWKNFIFPNSESDISKKQQNKLDSMKFIDPYLHPNKLNEFYDNVLLQQEYLIRNKKDKNKNTHPRISLLKKDYKRYKEIGNTLLIQ</sequence>
<name>A0A0V0QIM5_PSEPJ</name>
<evidence type="ECO:0000313" key="2">
    <source>
        <dbReference type="Proteomes" id="UP000054937"/>
    </source>
</evidence>
<dbReference type="Proteomes" id="UP000054937">
    <property type="component" value="Unassembled WGS sequence"/>
</dbReference>
<organism evidence="1 2">
    <name type="scientific">Pseudocohnilembus persalinus</name>
    <name type="common">Ciliate</name>
    <dbReference type="NCBI Taxonomy" id="266149"/>
    <lineage>
        <taxon>Eukaryota</taxon>
        <taxon>Sar</taxon>
        <taxon>Alveolata</taxon>
        <taxon>Ciliophora</taxon>
        <taxon>Intramacronucleata</taxon>
        <taxon>Oligohymenophorea</taxon>
        <taxon>Scuticociliatia</taxon>
        <taxon>Philasterida</taxon>
        <taxon>Pseudocohnilembidae</taxon>
        <taxon>Pseudocohnilembus</taxon>
    </lineage>
</organism>
<protein>
    <submittedName>
        <fullName evidence="1">Uncharacterized protein</fullName>
    </submittedName>
</protein>
<dbReference type="InParanoid" id="A0A0V0QIM5"/>
<reference evidence="1 2" key="1">
    <citation type="journal article" date="2015" name="Sci. Rep.">
        <title>Genome of the facultative scuticociliatosis pathogen Pseudocohnilembus persalinus provides insight into its virulence through horizontal gene transfer.</title>
        <authorList>
            <person name="Xiong J."/>
            <person name="Wang G."/>
            <person name="Cheng J."/>
            <person name="Tian M."/>
            <person name="Pan X."/>
            <person name="Warren A."/>
            <person name="Jiang C."/>
            <person name="Yuan D."/>
            <person name="Miao W."/>
        </authorList>
    </citation>
    <scope>NUCLEOTIDE SEQUENCE [LARGE SCALE GENOMIC DNA]</scope>
    <source>
        <strain evidence="1">36N120E</strain>
    </source>
</reference>
<dbReference type="EMBL" id="LDAU01000157">
    <property type="protein sequence ID" value="KRX02163.1"/>
    <property type="molecule type" value="Genomic_DNA"/>
</dbReference>
<dbReference type="AlphaFoldDB" id="A0A0V0QIM5"/>
<accession>A0A0V0QIM5</accession>
<comment type="caution">
    <text evidence="1">The sequence shown here is derived from an EMBL/GenBank/DDBJ whole genome shotgun (WGS) entry which is preliminary data.</text>
</comment>
<proteinExistence type="predicted"/>
<gene>
    <name evidence="1" type="ORF">PPERSA_06358</name>
</gene>
<evidence type="ECO:0000313" key="1">
    <source>
        <dbReference type="EMBL" id="KRX02163.1"/>
    </source>
</evidence>